<comment type="caution">
    <text evidence="4">The sequence shown here is derived from an EMBL/GenBank/DDBJ whole genome shotgun (WGS) entry which is preliminary data.</text>
</comment>
<evidence type="ECO:0000256" key="3">
    <source>
        <dbReference type="ARBA" id="ARBA00022525"/>
    </source>
</evidence>
<gene>
    <name evidence="4" type="ORF">LARSCL_LOCUS14210</name>
</gene>
<name>A0AAV2AU87_9ARAC</name>
<dbReference type="Proteomes" id="UP001497382">
    <property type="component" value="Unassembled WGS sequence"/>
</dbReference>
<reference evidence="4 5" key="1">
    <citation type="submission" date="2024-04" db="EMBL/GenBank/DDBJ databases">
        <authorList>
            <person name="Rising A."/>
            <person name="Reimegard J."/>
            <person name="Sonavane S."/>
            <person name="Akerstrom W."/>
            <person name="Nylinder S."/>
            <person name="Hedman E."/>
            <person name="Kallberg Y."/>
        </authorList>
    </citation>
    <scope>NUCLEOTIDE SEQUENCE [LARGE SCALE GENOMIC DNA]</scope>
</reference>
<dbReference type="GO" id="GO:0005576">
    <property type="term" value="C:extracellular region"/>
    <property type="evidence" value="ECO:0007669"/>
    <property type="project" value="UniProtKB-SubCell"/>
</dbReference>
<protein>
    <submittedName>
        <fullName evidence="4">Uncharacterized protein</fullName>
    </submittedName>
</protein>
<dbReference type="AlphaFoldDB" id="A0AAV2AU87"/>
<dbReference type="EMBL" id="CAXIEN010000202">
    <property type="protein sequence ID" value="CAL1286368.1"/>
    <property type="molecule type" value="Genomic_DNA"/>
</dbReference>
<evidence type="ECO:0000256" key="2">
    <source>
        <dbReference type="ARBA" id="ARBA00006273"/>
    </source>
</evidence>
<comment type="subcellular location">
    <subcellularLocation>
        <location evidence="1">Secreted</location>
    </subcellularLocation>
</comment>
<keyword evidence="5" id="KW-1185">Reference proteome</keyword>
<accession>A0AAV2AU87</accession>
<sequence length="136" mass="15791">MDENLLAGLSHDWNMVKTSVVLNSENMLKAILVTIFLRTAVHFLLVSEFAFARSIPWKFVALDHYNNQELHHLLDDDSRDEDNENISDTDTGLADFELDDFAKRQDDDYGHMRFGRSNAYSNADHDHVLKKMRHIL</sequence>
<organism evidence="4 5">
    <name type="scientific">Larinioides sclopetarius</name>
    <dbReference type="NCBI Taxonomy" id="280406"/>
    <lineage>
        <taxon>Eukaryota</taxon>
        <taxon>Metazoa</taxon>
        <taxon>Ecdysozoa</taxon>
        <taxon>Arthropoda</taxon>
        <taxon>Chelicerata</taxon>
        <taxon>Arachnida</taxon>
        <taxon>Araneae</taxon>
        <taxon>Araneomorphae</taxon>
        <taxon>Entelegynae</taxon>
        <taxon>Araneoidea</taxon>
        <taxon>Araneidae</taxon>
        <taxon>Larinioides</taxon>
    </lineage>
</organism>
<evidence type="ECO:0000256" key="1">
    <source>
        <dbReference type="ARBA" id="ARBA00004613"/>
    </source>
</evidence>
<evidence type="ECO:0000313" key="5">
    <source>
        <dbReference type="Proteomes" id="UP001497382"/>
    </source>
</evidence>
<keyword evidence="3" id="KW-0964">Secreted</keyword>
<dbReference type="PROSITE" id="PS00259">
    <property type="entry name" value="GASTRIN"/>
    <property type="match status" value="1"/>
</dbReference>
<comment type="similarity">
    <text evidence="2">Belongs to the gastrin/cholecystokinin family.</text>
</comment>
<evidence type="ECO:0000313" key="4">
    <source>
        <dbReference type="EMBL" id="CAL1286368.1"/>
    </source>
</evidence>
<dbReference type="InterPro" id="IPR013152">
    <property type="entry name" value="Gastrin/cholecystokinin_CS"/>
</dbReference>
<proteinExistence type="inferred from homology"/>